<proteinExistence type="predicted"/>
<keyword evidence="3" id="KW-1185">Reference proteome</keyword>
<reference evidence="2 3" key="1">
    <citation type="submission" date="2023-10" db="EMBL/GenBank/DDBJ databases">
        <title>Bacteria for the degradation of biodegradable plastic PBAT(Polybutylene adipate terephthalate).</title>
        <authorList>
            <person name="Weon H.-Y."/>
            <person name="Yeon J."/>
        </authorList>
    </citation>
    <scope>NUCLEOTIDE SEQUENCE [LARGE SCALE GENOMIC DNA]</scope>
    <source>
        <strain evidence="2 3">SBD 7-3</strain>
    </source>
</reference>
<evidence type="ECO:0000259" key="1">
    <source>
        <dbReference type="Pfam" id="PF04965"/>
    </source>
</evidence>
<dbReference type="PANTHER" id="PTHR38595:SF1">
    <property type="entry name" value="TYPE VI SECRETION SYSTEM COMPONENT TSSE1"/>
    <property type="match status" value="1"/>
</dbReference>
<dbReference type="RefSeq" id="WP_316699715.1">
    <property type="nucleotide sequence ID" value="NZ_CP136336.1"/>
</dbReference>
<name>A0ABZ0CX38_9BURK</name>
<evidence type="ECO:0000313" key="2">
    <source>
        <dbReference type="EMBL" id="WOB07034.1"/>
    </source>
</evidence>
<feature type="domain" description="IraD/Gp25-like" evidence="1">
    <location>
        <begin position="32"/>
        <end position="132"/>
    </location>
</feature>
<dbReference type="EMBL" id="CP136336">
    <property type="protein sequence ID" value="WOB07034.1"/>
    <property type="molecule type" value="Genomic_DNA"/>
</dbReference>
<dbReference type="Pfam" id="PF04965">
    <property type="entry name" value="GPW_gp25"/>
    <property type="match status" value="1"/>
</dbReference>
<dbReference type="Proteomes" id="UP001303946">
    <property type="component" value="Chromosome"/>
</dbReference>
<dbReference type="InterPro" id="IPR017737">
    <property type="entry name" value="TssE1-like"/>
</dbReference>
<dbReference type="Gene3D" id="3.10.450.40">
    <property type="match status" value="1"/>
</dbReference>
<dbReference type="InterPro" id="IPR007048">
    <property type="entry name" value="IraD/Gp25-like"/>
</dbReference>
<sequence length="157" mass="17664">MQRFTPSLFERLFDDHSSSGADHLLRGLTIEQMKASVARDLEALLNSRLGVQSDMTAGFPHARSSILTFGLRDFAGMSFESHLDQQTICEAISQTIERHEPRLRNVSVELNNPDKHLQLLNFAVKAMLVLDPAYEPVSFDAFLQPMTQKYDVALSGR</sequence>
<dbReference type="PANTHER" id="PTHR38595">
    <property type="entry name" value="CYTOPLASMIC PROTEIN-RELATED"/>
    <property type="match status" value="1"/>
</dbReference>
<dbReference type="SUPFAM" id="SSF160719">
    <property type="entry name" value="gpW/gp25-like"/>
    <property type="match status" value="1"/>
</dbReference>
<dbReference type="InterPro" id="IPR053176">
    <property type="entry name" value="T6SS_TssE1-like"/>
</dbReference>
<organism evidence="2 3">
    <name type="scientific">Piscinibacter gummiphilus</name>
    <dbReference type="NCBI Taxonomy" id="946333"/>
    <lineage>
        <taxon>Bacteria</taxon>
        <taxon>Pseudomonadati</taxon>
        <taxon>Pseudomonadota</taxon>
        <taxon>Betaproteobacteria</taxon>
        <taxon>Burkholderiales</taxon>
        <taxon>Sphaerotilaceae</taxon>
        <taxon>Piscinibacter</taxon>
    </lineage>
</organism>
<protein>
    <submittedName>
        <fullName evidence="2">Type VI secretion system baseplate subunit TssE</fullName>
    </submittedName>
</protein>
<accession>A0ABZ0CX38</accession>
<gene>
    <name evidence="2" type="primary">tssE</name>
    <name evidence="2" type="ORF">RXV79_19180</name>
</gene>
<evidence type="ECO:0000313" key="3">
    <source>
        <dbReference type="Proteomes" id="UP001303946"/>
    </source>
</evidence>
<dbReference type="NCBIfam" id="TIGR03357">
    <property type="entry name" value="VI_zyme"/>
    <property type="match status" value="1"/>
</dbReference>